<proteinExistence type="predicted"/>
<protein>
    <submittedName>
        <fullName evidence="2">Rpn family recombination-promoting nuclease/putative transposase</fullName>
    </submittedName>
</protein>
<reference evidence="2" key="2">
    <citation type="submission" date="2021-04" db="EMBL/GenBank/DDBJ databases">
        <authorList>
            <person name="Gilroy R."/>
        </authorList>
    </citation>
    <scope>NUCLEOTIDE SEQUENCE</scope>
    <source>
        <strain evidence="2">ChiW19-6364</strain>
    </source>
</reference>
<sequence length="346" mass="41191">MSKSLLNEFFPTIQIKEKILKYIYSNQELSKTFSSWPSEFQEEFLAFCTGVKGIKILYDSIFKELFNPETHRERVEHFLSQLLGQKVKIKEILPNDTTRLSDESALLITDIVVELEDGPLANLEVQKIGYAFPGQRLACYSADLLLRQYKRVKDKRKKKFTYRDIQKVYTIVIYEKSPREFHLACENYIHHSKQQFDTTLQLEQLQENILIALDIFQKTIQNKPIETELEAWLTFLSCDQPERIIQLLEQFPFFKEIYQEIYDICQNIEEVMRMFSKELYELDKNTVQYMIDELEEQVEAYKKENMEYKETCLSLTQRIKELEAQLSQYKNFSQSETSQQPTENKS</sequence>
<keyword evidence="1" id="KW-0175">Coiled coil</keyword>
<name>A0A9D2R5C0_9FIRM</name>
<organism evidence="2 3">
    <name type="scientific">Candidatus Blautia stercoripullorum</name>
    <dbReference type="NCBI Taxonomy" id="2838502"/>
    <lineage>
        <taxon>Bacteria</taxon>
        <taxon>Bacillati</taxon>
        <taxon>Bacillota</taxon>
        <taxon>Clostridia</taxon>
        <taxon>Lachnospirales</taxon>
        <taxon>Lachnospiraceae</taxon>
        <taxon>Blautia</taxon>
    </lineage>
</organism>
<dbReference type="Proteomes" id="UP000823850">
    <property type="component" value="Unassembled WGS sequence"/>
</dbReference>
<dbReference type="AlphaFoldDB" id="A0A9D2R5C0"/>
<gene>
    <name evidence="2" type="ORF">H9913_01900</name>
</gene>
<dbReference type="EMBL" id="DWUX01000035">
    <property type="protein sequence ID" value="HJD38758.1"/>
    <property type="molecule type" value="Genomic_DNA"/>
</dbReference>
<feature type="coiled-coil region" evidence="1">
    <location>
        <begin position="277"/>
        <end position="332"/>
    </location>
</feature>
<comment type="caution">
    <text evidence="2">The sequence shown here is derived from an EMBL/GenBank/DDBJ whole genome shotgun (WGS) entry which is preliminary data.</text>
</comment>
<reference evidence="2" key="1">
    <citation type="journal article" date="2021" name="PeerJ">
        <title>Extensive microbial diversity within the chicken gut microbiome revealed by metagenomics and culture.</title>
        <authorList>
            <person name="Gilroy R."/>
            <person name="Ravi A."/>
            <person name="Getino M."/>
            <person name="Pursley I."/>
            <person name="Horton D.L."/>
            <person name="Alikhan N.F."/>
            <person name="Baker D."/>
            <person name="Gharbi K."/>
            <person name="Hall N."/>
            <person name="Watson M."/>
            <person name="Adriaenssens E.M."/>
            <person name="Foster-Nyarko E."/>
            <person name="Jarju S."/>
            <person name="Secka A."/>
            <person name="Antonio M."/>
            <person name="Oren A."/>
            <person name="Chaudhuri R.R."/>
            <person name="La Ragione R."/>
            <person name="Hildebrand F."/>
            <person name="Pallen M.J."/>
        </authorList>
    </citation>
    <scope>NUCLEOTIDE SEQUENCE</scope>
    <source>
        <strain evidence="2">ChiW19-6364</strain>
    </source>
</reference>
<accession>A0A9D2R5C0</accession>
<evidence type="ECO:0000256" key="1">
    <source>
        <dbReference type="SAM" id="Coils"/>
    </source>
</evidence>
<evidence type="ECO:0000313" key="3">
    <source>
        <dbReference type="Proteomes" id="UP000823850"/>
    </source>
</evidence>
<dbReference type="Pfam" id="PF12784">
    <property type="entry name" value="PDDEXK_2"/>
    <property type="match status" value="1"/>
</dbReference>
<evidence type="ECO:0000313" key="2">
    <source>
        <dbReference type="EMBL" id="HJD38758.1"/>
    </source>
</evidence>